<dbReference type="OrthoDB" id="840374at2"/>
<organism evidence="1 2">
    <name type="scientific">Algoriphagus faecimaris</name>
    <dbReference type="NCBI Taxonomy" id="686796"/>
    <lineage>
        <taxon>Bacteria</taxon>
        <taxon>Pseudomonadati</taxon>
        <taxon>Bacteroidota</taxon>
        <taxon>Cytophagia</taxon>
        <taxon>Cytophagales</taxon>
        <taxon>Cyclobacteriaceae</taxon>
        <taxon>Algoriphagus</taxon>
    </lineage>
</organism>
<evidence type="ECO:0000313" key="1">
    <source>
        <dbReference type="EMBL" id="SDD64738.1"/>
    </source>
</evidence>
<proteinExistence type="predicted"/>
<dbReference type="AlphaFoldDB" id="A0A1G6WG04"/>
<name>A0A1G6WG04_9BACT</name>
<keyword evidence="2" id="KW-1185">Reference proteome</keyword>
<sequence>MKYTGVDFVIHFFDMLDELNQSMAEEFREVIVRFRFLDPHDLVPPDIVFRSKEEMLQHLRNLIWIDHIEDAPSFRN</sequence>
<dbReference type="RefSeq" id="WP_139162793.1">
    <property type="nucleotide sequence ID" value="NZ_FNAC01000044.1"/>
</dbReference>
<evidence type="ECO:0000313" key="2">
    <source>
        <dbReference type="Proteomes" id="UP000199060"/>
    </source>
</evidence>
<gene>
    <name evidence="1" type="ORF">SAMN04488104_10444</name>
</gene>
<accession>A0A1G6WG04</accession>
<dbReference type="Proteomes" id="UP000199060">
    <property type="component" value="Unassembled WGS sequence"/>
</dbReference>
<protein>
    <submittedName>
        <fullName evidence="1">Uncharacterized protein</fullName>
    </submittedName>
</protein>
<reference evidence="2" key="1">
    <citation type="submission" date="2016-10" db="EMBL/GenBank/DDBJ databases">
        <authorList>
            <person name="Varghese N."/>
            <person name="Submissions S."/>
        </authorList>
    </citation>
    <scope>NUCLEOTIDE SEQUENCE [LARGE SCALE GENOMIC DNA]</scope>
    <source>
        <strain evidence="2">DSM 23095</strain>
    </source>
</reference>
<dbReference type="EMBL" id="FNAC01000044">
    <property type="protein sequence ID" value="SDD64738.1"/>
    <property type="molecule type" value="Genomic_DNA"/>
</dbReference>